<name>A0A0V0QUT7_PSEPJ</name>
<organism evidence="2 3">
    <name type="scientific">Pseudocohnilembus persalinus</name>
    <name type="common">Ciliate</name>
    <dbReference type="NCBI Taxonomy" id="266149"/>
    <lineage>
        <taxon>Eukaryota</taxon>
        <taxon>Sar</taxon>
        <taxon>Alveolata</taxon>
        <taxon>Ciliophora</taxon>
        <taxon>Intramacronucleata</taxon>
        <taxon>Oligohymenophorea</taxon>
        <taxon>Scuticociliatia</taxon>
        <taxon>Philasterida</taxon>
        <taxon>Pseudocohnilembidae</taxon>
        <taxon>Pseudocohnilembus</taxon>
    </lineage>
</organism>
<feature type="transmembrane region" description="Helical" evidence="1">
    <location>
        <begin position="20"/>
        <end position="40"/>
    </location>
</feature>
<reference evidence="2 3" key="1">
    <citation type="journal article" date="2015" name="Sci. Rep.">
        <title>Genome of the facultative scuticociliatosis pathogen Pseudocohnilembus persalinus provides insight into its virulence through horizontal gene transfer.</title>
        <authorList>
            <person name="Xiong J."/>
            <person name="Wang G."/>
            <person name="Cheng J."/>
            <person name="Tian M."/>
            <person name="Pan X."/>
            <person name="Warren A."/>
            <person name="Jiang C."/>
            <person name="Yuan D."/>
            <person name="Miao W."/>
        </authorList>
    </citation>
    <scope>NUCLEOTIDE SEQUENCE [LARGE SCALE GENOMIC DNA]</scope>
    <source>
        <strain evidence="2">36N120E</strain>
    </source>
</reference>
<dbReference type="EMBL" id="LDAU01000103">
    <property type="protein sequence ID" value="KRX05910.1"/>
    <property type="molecule type" value="Genomic_DNA"/>
</dbReference>
<proteinExistence type="predicted"/>
<evidence type="ECO:0000313" key="3">
    <source>
        <dbReference type="Proteomes" id="UP000054937"/>
    </source>
</evidence>
<protein>
    <recommendedName>
        <fullName evidence="4">Transmembrane protein</fullName>
    </recommendedName>
</protein>
<sequence>MHMTYQYHNLFNRNLIKKDINSSLIINFSLYLLSFIFYKLQIYQLFRNKQLYNNQFFFSQIKQHQVYQLKNQINYTLNRILIQKIVSFFFINNKNHQLYVQFFSVIIINVIIINVIIFYVKGFIINFFQLLFRSSYYCPYFIICIISCFSNFILILFFYYYPLKINDFFFILSSNLFQ</sequence>
<keyword evidence="3" id="KW-1185">Reference proteome</keyword>
<evidence type="ECO:0000313" key="2">
    <source>
        <dbReference type="EMBL" id="KRX05910.1"/>
    </source>
</evidence>
<keyword evidence="1" id="KW-0472">Membrane</keyword>
<evidence type="ECO:0000256" key="1">
    <source>
        <dbReference type="SAM" id="Phobius"/>
    </source>
</evidence>
<feature type="transmembrane region" description="Helical" evidence="1">
    <location>
        <begin position="140"/>
        <end position="161"/>
    </location>
</feature>
<feature type="transmembrane region" description="Helical" evidence="1">
    <location>
        <begin position="98"/>
        <end position="120"/>
    </location>
</feature>
<evidence type="ECO:0008006" key="4">
    <source>
        <dbReference type="Google" id="ProtNLM"/>
    </source>
</evidence>
<gene>
    <name evidence="2" type="ORF">PPERSA_03847</name>
</gene>
<keyword evidence="1" id="KW-0812">Transmembrane</keyword>
<comment type="caution">
    <text evidence="2">The sequence shown here is derived from an EMBL/GenBank/DDBJ whole genome shotgun (WGS) entry which is preliminary data.</text>
</comment>
<dbReference type="Proteomes" id="UP000054937">
    <property type="component" value="Unassembled WGS sequence"/>
</dbReference>
<keyword evidence="1" id="KW-1133">Transmembrane helix</keyword>
<accession>A0A0V0QUT7</accession>
<dbReference type="AlphaFoldDB" id="A0A0V0QUT7"/>
<dbReference type="InParanoid" id="A0A0V0QUT7"/>